<feature type="compositionally biased region" description="Gly residues" evidence="1">
    <location>
        <begin position="440"/>
        <end position="462"/>
    </location>
</feature>
<dbReference type="EMBL" id="CDMZ01005807">
    <property type="protein sequence ID" value="CEM54671.1"/>
    <property type="molecule type" value="Genomic_DNA"/>
</dbReference>
<feature type="region of interest" description="Disordered" evidence="1">
    <location>
        <begin position="419"/>
        <end position="476"/>
    </location>
</feature>
<proteinExistence type="predicted"/>
<feature type="compositionally biased region" description="Gly residues" evidence="1">
    <location>
        <begin position="575"/>
        <end position="585"/>
    </location>
</feature>
<dbReference type="VEuPathDB" id="CryptoDB:Cvel_12964"/>
<feature type="region of interest" description="Disordered" evidence="1">
    <location>
        <begin position="922"/>
        <end position="981"/>
    </location>
</feature>
<feature type="compositionally biased region" description="Acidic residues" evidence="1">
    <location>
        <begin position="971"/>
        <end position="981"/>
    </location>
</feature>
<feature type="compositionally biased region" description="Low complexity" evidence="1">
    <location>
        <begin position="955"/>
        <end position="965"/>
    </location>
</feature>
<feature type="compositionally biased region" description="Polar residues" evidence="1">
    <location>
        <begin position="224"/>
        <end position="233"/>
    </location>
</feature>
<reference evidence="2" key="1">
    <citation type="submission" date="2014-11" db="EMBL/GenBank/DDBJ databases">
        <authorList>
            <person name="Otto D Thomas"/>
            <person name="Naeem Raeece"/>
        </authorList>
    </citation>
    <scope>NUCLEOTIDE SEQUENCE</scope>
</reference>
<evidence type="ECO:0000256" key="1">
    <source>
        <dbReference type="SAM" id="MobiDB-lite"/>
    </source>
</evidence>
<gene>
    <name evidence="2" type="ORF">Cvel_12964</name>
</gene>
<accession>A0A0G4IC85</accession>
<dbReference type="AlphaFoldDB" id="A0A0G4IC85"/>
<feature type="region of interest" description="Disordered" evidence="1">
    <location>
        <begin position="529"/>
        <end position="591"/>
    </location>
</feature>
<feature type="compositionally biased region" description="Polar residues" evidence="1">
    <location>
        <begin position="250"/>
        <end position="263"/>
    </location>
</feature>
<evidence type="ECO:0000313" key="2">
    <source>
        <dbReference type="EMBL" id="CEM54671.1"/>
    </source>
</evidence>
<feature type="region of interest" description="Disordered" evidence="1">
    <location>
        <begin position="659"/>
        <end position="714"/>
    </location>
</feature>
<organism evidence="2">
    <name type="scientific">Chromera velia CCMP2878</name>
    <dbReference type="NCBI Taxonomy" id="1169474"/>
    <lineage>
        <taxon>Eukaryota</taxon>
        <taxon>Sar</taxon>
        <taxon>Alveolata</taxon>
        <taxon>Colpodellida</taxon>
        <taxon>Chromeraceae</taxon>
        <taxon>Chromera</taxon>
    </lineage>
</organism>
<protein>
    <submittedName>
        <fullName evidence="2">Uncharacterized protein</fullName>
    </submittedName>
</protein>
<name>A0A0G4IC85_9ALVE</name>
<feature type="region of interest" description="Disordered" evidence="1">
    <location>
        <begin position="219"/>
        <end position="339"/>
    </location>
</feature>
<sequence>MGNAVATPAVILETNSVPSILYTFQTSRVVQSAKKILTNYPSNNRLTFEMVSEVLETCDADNGFIRNNRMIRNPEVVKEKLFELFTGHQSHQKTVDAIEFFAVLVLVAQGPLRDKLELCCHLGSFTYPLGLGVDGPGKKLPEASNVSPQLGDVARRTSFLQMLDGADVCADEEYKELKIHRLALFSVVASVCQAAYRALHIRPPSLRDLSEFVSAVLPPEIPRTPSTVRQSSRGFGASTMPVDQFPESPRPNSNKGDGTSVRSPNGAPASVDLGGTAKSLDLGLNRGSVAGEGDEGGPSVEDKEAGGEAEAASGGGGGDAPEEPQSPSAGSKGHSLGLELDPNNLALLEKERERNRDRDLARFGYRFPEGLEGSLHGRSLTKVISKLNGAGVALEFPDFGTPSWTVDTLWKLAMHCPSNSTGQSGKDGSPAQGGQRTGARWGGQQRGGGEGKVGEDGGGGELVDGETDFSSQLPGPMLKHGRYLKGYLRALMRPISVEEALRQADTLWQSLKRAVKLLLFKRKAQQQQQQQQQQARGSTLDATWKGGMAAAGGGDDKDKGGPGGDGGGDGDKGGQKGGAKKGGAGGRDEDSEFWEHTEFSKEDVLGILQDLGMNWAPFMFFESHKRAISMCTDVGIPFWLYADGGDEAKAQIERALRKQKIRQEGGRGGDSSDSSDESSSESEGGSEGGDFGDALGADTSGFDSEGPAGKGGTWKPFVQIKPHKEVIYSEDLRNLLIPWIAFQSLDPHGGGGFAAAHTKHFLQIVKGLGKDDFDFATSSAAELIFLCFVSRLHDLLPDSEPELSVFIPYERFLVEVPARTVFAIVRLLQRSAQVISTHQQLALEEVGRALAQELLIELDIPVGPDAVVDFADFKQAALVLHRKKFEIGQTVAAAVALAAEKGAGVKPSLGAAGGGALSMGLPVEKPMPGGSGGVSDDLQSPGALSGGDPVSDSSPLGLPGARLAGGSVGEDPYDGDNESVH</sequence>